<dbReference type="EnsemblPlants" id="AET1Gv20700100.3">
    <property type="protein sequence ID" value="AET1Gv20700100.3"/>
    <property type="gene ID" value="AET1Gv20700100"/>
</dbReference>
<reference evidence="2" key="2">
    <citation type="journal article" date="2017" name="Nat. Plants">
        <title>The Aegilops tauschii genome reveals multiple impacts of transposons.</title>
        <authorList>
            <person name="Zhao G."/>
            <person name="Zou C."/>
            <person name="Li K."/>
            <person name="Wang K."/>
            <person name="Li T."/>
            <person name="Gao L."/>
            <person name="Zhang X."/>
            <person name="Wang H."/>
            <person name="Yang Z."/>
            <person name="Liu X."/>
            <person name="Jiang W."/>
            <person name="Mao L."/>
            <person name="Kong X."/>
            <person name="Jiao Y."/>
            <person name="Jia J."/>
        </authorList>
    </citation>
    <scope>NUCLEOTIDE SEQUENCE [LARGE SCALE GENOMIC DNA]</scope>
    <source>
        <strain evidence="2">cv. AL8/78</strain>
    </source>
</reference>
<dbReference type="AlphaFoldDB" id="A0A452ZBG6"/>
<evidence type="ECO:0000313" key="2">
    <source>
        <dbReference type="Proteomes" id="UP000015105"/>
    </source>
</evidence>
<name>A0A452ZBG6_AEGTS</name>
<reference evidence="1" key="3">
    <citation type="journal article" date="2017" name="Nature">
        <title>Genome sequence of the progenitor of the wheat D genome Aegilops tauschii.</title>
        <authorList>
            <person name="Luo M.C."/>
            <person name="Gu Y.Q."/>
            <person name="Puiu D."/>
            <person name="Wang H."/>
            <person name="Twardziok S.O."/>
            <person name="Deal K.R."/>
            <person name="Huo N."/>
            <person name="Zhu T."/>
            <person name="Wang L."/>
            <person name="Wang Y."/>
            <person name="McGuire P.E."/>
            <person name="Liu S."/>
            <person name="Long H."/>
            <person name="Ramasamy R.K."/>
            <person name="Rodriguez J.C."/>
            <person name="Van S.L."/>
            <person name="Yuan L."/>
            <person name="Wang Z."/>
            <person name="Xia Z."/>
            <person name="Xiao L."/>
            <person name="Anderson O.D."/>
            <person name="Ouyang S."/>
            <person name="Liang Y."/>
            <person name="Zimin A.V."/>
            <person name="Pertea G."/>
            <person name="Qi P."/>
            <person name="Bennetzen J.L."/>
            <person name="Dai X."/>
            <person name="Dawson M.W."/>
            <person name="Muller H.G."/>
            <person name="Kugler K."/>
            <person name="Rivarola-Duarte L."/>
            <person name="Spannagl M."/>
            <person name="Mayer K.F.X."/>
            <person name="Lu F.H."/>
            <person name="Bevan M.W."/>
            <person name="Leroy P."/>
            <person name="Li P."/>
            <person name="You F.M."/>
            <person name="Sun Q."/>
            <person name="Liu Z."/>
            <person name="Lyons E."/>
            <person name="Wicker T."/>
            <person name="Salzberg S.L."/>
            <person name="Devos K.M."/>
            <person name="Dvorak J."/>
        </authorList>
    </citation>
    <scope>NUCLEOTIDE SEQUENCE [LARGE SCALE GENOMIC DNA]</scope>
    <source>
        <strain evidence="1">cv. AL8/78</strain>
    </source>
</reference>
<reference evidence="1" key="5">
    <citation type="journal article" date="2021" name="G3 (Bethesda)">
        <title>Aegilops tauschii genome assembly Aet v5.0 features greater sequence contiguity and improved annotation.</title>
        <authorList>
            <person name="Wang L."/>
            <person name="Zhu T."/>
            <person name="Rodriguez J.C."/>
            <person name="Deal K.R."/>
            <person name="Dubcovsky J."/>
            <person name="McGuire P.E."/>
            <person name="Lux T."/>
            <person name="Spannagl M."/>
            <person name="Mayer K.F.X."/>
            <person name="Baldrich P."/>
            <person name="Meyers B.C."/>
            <person name="Huo N."/>
            <person name="Gu Y.Q."/>
            <person name="Zhou H."/>
            <person name="Devos K.M."/>
            <person name="Bennetzen J.L."/>
            <person name="Unver T."/>
            <person name="Budak H."/>
            <person name="Gulick P.J."/>
            <person name="Galiba G."/>
            <person name="Kalapos B."/>
            <person name="Nelson D.R."/>
            <person name="Li P."/>
            <person name="You F.M."/>
            <person name="Luo M.C."/>
            <person name="Dvorak J."/>
        </authorList>
    </citation>
    <scope>NUCLEOTIDE SEQUENCE [LARGE SCALE GENOMIC DNA]</scope>
    <source>
        <strain evidence="1">cv. AL8/78</strain>
    </source>
</reference>
<proteinExistence type="predicted"/>
<organism evidence="1 2">
    <name type="scientific">Aegilops tauschii subsp. strangulata</name>
    <name type="common">Goatgrass</name>
    <dbReference type="NCBI Taxonomy" id="200361"/>
    <lineage>
        <taxon>Eukaryota</taxon>
        <taxon>Viridiplantae</taxon>
        <taxon>Streptophyta</taxon>
        <taxon>Embryophyta</taxon>
        <taxon>Tracheophyta</taxon>
        <taxon>Spermatophyta</taxon>
        <taxon>Magnoliopsida</taxon>
        <taxon>Liliopsida</taxon>
        <taxon>Poales</taxon>
        <taxon>Poaceae</taxon>
        <taxon>BOP clade</taxon>
        <taxon>Pooideae</taxon>
        <taxon>Triticodae</taxon>
        <taxon>Triticeae</taxon>
        <taxon>Triticinae</taxon>
        <taxon>Aegilops</taxon>
    </lineage>
</organism>
<dbReference type="Gramene" id="AET1Gv20700100.3">
    <property type="protein sequence ID" value="AET1Gv20700100.3"/>
    <property type="gene ID" value="AET1Gv20700100"/>
</dbReference>
<accession>A0A452ZBG6</accession>
<evidence type="ECO:0000313" key="1">
    <source>
        <dbReference type="EnsemblPlants" id="AET1Gv20700100.3"/>
    </source>
</evidence>
<reference evidence="2" key="1">
    <citation type="journal article" date="2014" name="Science">
        <title>Ancient hybridizations among the ancestral genomes of bread wheat.</title>
        <authorList>
            <consortium name="International Wheat Genome Sequencing Consortium,"/>
            <person name="Marcussen T."/>
            <person name="Sandve S.R."/>
            <person name="Heier L."/>
            <person name="Spannagl M."/>
            <person name="Pfeifer M."/>
            <person name="Jakobsen K.S."/>
            <person name="Wulff B.B."/>
            <person name="Steuernagel B."/>
            <person name="Mayer K.F."/>
            <person name="Olsen O.A."/>
        </authorList>
    </citation>
    <scope>NUCLEOTIDE SEQUENCE [LARGE SCALE GENOMIC DNA]</scope>
    <source>
        <strain evidence="2">cv. AL8/78</strain>
    </source>
</reference>
<reference evidence="1" key="4">
    <citation type="submission" date="2019-03" db="UniProtKB">
        <authorList>
            <consortium name="EnsemblPlants"/>
        </authorList>
    </citation>
    <scope>IDENTIFICATION</scope>
</reference>
<protein>
    <submittedName>
        <fullName evidence="1">Uncharacterized protein</fullName>
    </submittedName>
</protein>
<keyword evidence="2" id="KW-1185">Reference proteome</keyword>
<dbReference type="Proteomes" id="UP000015105">
    <property type="component" value="Chromosome 1D"/>
</dbReference>
<sequence>MVVAYYAGGKSGEACVFGVLINSLYLGSLEMWYFCQTSGSLQYLP</sequence>